<sequence length="339" mass="37155">MVGGMGTLPFPSGPLPGHSLHRGLCLRTGCGVPCGEAIAAPSVCRGSCEPERGEFKVLAGVGESRADGRAPLSEAVRQERVTHRGGKATPPRRGKGEFVHKVNRESAGAADFFFLAFWKRESTSLSARVLKACEIMPARGGYSVGRLVEACIRILLLCKAATACPALCTCSGTTVDCHGLGLKTMPRNIPRNTERLELNGNNLTRINRNDFSGLKYLRVLQLMENQIGTVERGAFDDMKELERLRLNRNQLHQLPELLFQKNAALSRLDLSENFIQAIPRKAFRGATDIKNLQLDKNHISCIEDGAFRALRGLEVLTLNNNNISSIPVSSFNHMPKLRT</sequence>
<keyword evidence="6" id="KW-1185">Reference proteome</keyword>
<feature type="domain" description="LRRNT" evidence="4">
    <location>
        <begin position="163"/>
        <end position="195"/>
    </location>
</feature>
<dbReference type="InterPro" id="IPR001611">
    <property type="entry name" value="Leu-rich_rpt"/>
</dbReference>
<name>A0ABR3MF46_9TELE</name>
<proteinExistence type="predicted"/>
<dbReference type="PROSITE" id="PS51450">
    <property type="entry name" value="LRR"/>
    <property type="match status" value="2"/>
</dbReference>
<feature type="non-terminal residue" evidence="5">
    <location>
        <position position="339"/>
    </location>
</feature>
<dbReference type="Pfam" id="PF01462">
    <property type="entry name" value="LRRNT"/>
    <property type="match status" value="1"/>
</dbReference>
<dbReference type="EMBL" id="JAYMGO010000013">
    <property type="protein sequence ID" value="KAL1263565.1"/>
    <property type="molecule type" value="Genomic_DNA"/>
</dbReference>
<evidence type="ECO:0000313" key="5">
    <source>
        <dbReference type="EMBL" id="KAL1263565.1"/>
    </source>
</evidence>
<reference evidence="5 6" key="1">
    <citation type="submission" date="2023-09" db="EMBL/GenBank/DDBJ databases">
        <authorList>
            <person name="Wang M."/>
        </authorList>
    </citation>
    <scope>NUCLEOTIDE SEQUENCE [LARGE SCALE GENOMIC DNA]</scope>
    <source>
        <strain evidence="5">GT-2023</strain>
        <tissue evidence="5">Liver</tissue>
    </source>
</reference>
<evidence type="ECO:0000259" key="4">
    <source>
        <dbReference type="SMART" id="SM00013"/>
    </source>
</evidence>
<gene>
    <name evidence="5" type="ORF">QQF64_006304</name>
</gene>
<evidence type="ECO:0000256" key="1">
    <source>
        <dbReference type="ARBA" id="ARBA00022614"/>
    </source>
</evidence>
<dbReference type="SMART" id="SM00369">
    <property type="entry name" value="LRR_TYP"/>
    <property type="match status" value="6"/>
</dbReference>
<accession>A0ABR3MF46</accession>
<comment type="caution">
    <text evidence="5">The sequence shown here is derived from an EMBL/GenBank/DDBJ whole genome shotgun (WGS) entry which is preliminary data.</text>
</comment>
<dbReference type="Gene3D" id="3.80.10.10">
    <property type="entry name" value="Ribonuclease Inhibitor"/>
    <property type="match status" value="2"/>
</dbReference>
<keyword evidence="3" id="KW-0677">Repeat</keyword>
<organism evidence="5 6">
    <name type="scientific">Cirrhinus molitorella</name>
    <name type="common">mud carp</name>
    <dbReference type="NCBI Taxonomy" id="172907"/>
    <lineage>
        <taxon>Eukaryota</taxon>
        <taxon>Metazoa</taxon>
        <taxon>Chordata</taxon>
        <taxon>Craniata</taxon>
        <taxon>Vertebrata</taxon>
        <taxon>Euteleostomi</taxon>
        <taxon>Actinopterygii</taxon>
        <taxon>Neopterygii</taxon>
        <taxon>Teleostei</taxon>
        <taxon>Ostariophysi</taxon>
        <taxon>Cypriniformes</taxon>
        <taxon>Cyprinidae</taxon>
        <taxon>Labeoninae</taxon>
        <taxon>Labeonini</taxon>
        <taxon>Cirrhinus</taxon>
    </lineage>
</organism>
<keyword evidence="2" id="KW-0732">Signal</keyword>
<dbReference type="Proteomes" id="UP001558613">
    <property type="component" value="Unassembled WGS sequence"/>
</dbReference>
<dbReference type="SMART" id="SM00013">
    <property type="entry name" value="LRRNT"/>
    <property type="match status" value="1"/>
</dbReference>
<dbReference type="InterPro" id="IPR003591">
    <property type="entry name" value="Leu-rich_rpt_typical-subtyp"/>
</dbReference>
<keyword evidence="1" id="KW-0433">Leucine-rich repeat</keyword>
<dbReference type="InterPro" id="IPR000372">
    <property type="entry name" value="LRRNT"/>
</dbReference>
<dbReference type="PANTHER" id="PTHR45842">
    <property type="entry name" value="SYNAPTIC ADHESION-LIKE MOLECULE SALM"/>
    <property type="match status" value="1"/>
</dbReference>
<protein>
    <recommendedName>
        <fullName evidence="4">LRRNT domain-containing protein</fullName>
    </recommendedName>
</protein>
<dbReference type="Pfam" id="PF13855">
    <property type="entry name" value="LRR_8"/>
    <property type="match status" value="2"/>
</dbReference>
<evidence type="ECO:0000256" key="3">
    <source>
        <dbReference type="ARBA" id="ARBA00022737"/>
    </source>
</evidence>
<dbReference type="PANTHER" id="PTHR45842:SF22">
    <property type="entry name" value="INSULIN-LIKE GROWTH FACTOR-BINDING PROTEIN COMPLEX ACID LABILE SUBUNIT ISOFORM X1"/>
    <property type="match status" value="1"/>
</dbReference>
<dbReference type="InterPro" id="IPR032675">
    <property type="entry name" value="LRR_dom_sf"/>
</dbReference>
<dbReference type="SUPFAM" id="SSF52058">
    <property type="entry name" value="L domain-like"/>
    <property type="match status" value="1"/>
</dbReference>
<evidence type="ECO:0000313" key="6">
    <source>
        <dbReference type="Proteomes" id="UP001558613"/>
    </source>
</evidence>
<evidence type="ECO:0000256" key="2">
    <source>
        <dbReference type="ARBA" id="ARBA00022729"/>
    </source>
</evidence>
<dbReference type="InterPro" id="IPR050467">
    <property type="entry name" value="LRFN"/>
</dbReference>